<reference evidence="9" key="1">
    <citation type="submission" date="2022-04" db="EMBL/GenBank/DDBJ databases">
        <title>Carnegiea gigantea Genome sequencing and assembly v2.</title>
        <authorList>
            <person name="Copetti D."/>
            <person name="Sanderson M.J."/>
            <person name="Burquez A."/>
            <person name="Wojciechowski M.F."/>
        </authorList>
    </citation>
    <scope>NUCLEOTIDE SEQUENCE</scope>
    <source>
        <strain evidence="9">SGP5-SGP5p</strain>
        <tissue evidence="9">Aerial part</tissue>
    </source>
</reference>
<dbReference type="EMBL" id="JAKOGI010000341">
    <property type="protein sequence ID" value="KAJ8436486.1"/>
    <property type="molecule type" value="Genomic_DNA"/>
</dbReference>
<dbReference type="CDD" id="cd00018">
    <property type="entry name" value="AP2"/>
    <property type="match status" value="1"/>
</dbReference>
<dbReference type="GO" id="GO:0009873">
    <property type="term" value="P:ethylene-activated signaling pathway"/>
    <property type="evidence" value="ECO:0007669"/>
    <property type="project" value="UniProtKB-KW"/>
</dbReference>
<dbReference type="InterPro" id="IPR036955">
    <property type="entry name" value="AP2/ERF_dom_sf"/>
</dbReference>
<feature type="domain" description="AP2/ERF" evidence="8">
    <location>
        <begin position="45"/>
        <end position="103"/>
    </location>
</feature>
<feature type="compositionally biased region" description="Low complexity" evidence="7">
    <location>
        <begin position="176"/>
        <end position="186"/>
    </location>
</feature>
<name>A0A9Q1QCK1_9CARY</name>
<dbReference type="GO" id="GO:0003700">
    <property type="term" value="F:DNA-binding transcription factor activity"/>
    <property type="evidence" value="ECO:0007669"/>
    <property type="project" value="InterPro"/>
</dbReference>
<evidence type="ECO:0000256" key="1">
    <source>
        <dbReference type="ARBA" id="ARBA00004123"/>
    </source>
</evidence>
<dbReference type="PANTHER" id="PTHR31677">
    <property type="entry name" value="AP2 DOMAIN CLASS TRANSCRIPTION FACTOR"/>
    <property type="match status" value="1"/>
</dbReference>
<feature type="region of interest" description="Disordered" evidence="7">
    <location>
        <begin position="173"/>
        <end position="195"/>
    </location>
</feature>
<dbReference type="PROSITE" id="PS51032">
    <property type="entry name" value="AP2_ERF"/>
    <property type="match status" value="1"/>
</dbReference>
<evidence type="ECO:0000313" key="9">
    <source>
        <dbReference type="EMBL" id="KAJ8436486.1"/>
    </source>
</evidence>
<dbReference type="PANTHER" id="PTHR31677:SF264">
    <property type="entry name" value="ETHYLENE-RESPONSIVE TRANSCRIPTION FACTOR LEP"/>
    <property type="match status" value="1"/>
</dbReference>
<dbReference type="SMART" id="SM00380">
    <property type="entry name" value="AP2"/>
    <property type="match status" value="1"/>
</dbReference>
<dbReference type="InterPro" id="IPR016177">
    <property type="entry name" value="DNA-bd_dom_sf"/>
</dbReference>
<sequence length="287" mass="31536">MEYFGISSSSSSPTANSPSPRSKRKHHQQQQQQEHQKGAEAPGVRFLGVRRRPWGRYAAEIRDPTTKERHWLGTFDTAEEAALAYDRAARSMRGPARARTNFLYSDSPPGSSVTSILSPDDHSHHLNINLNHLFFSHGPSSQAQAQPTDQGFWASTWPMFNSQQPIDDHQHVLKPTTTNSSNNNNNADEVELPPLPPDITSSYMGMDMNIGMGQWVGYDNPDVFGLSGQIGSVGFEDMHITEPPQGSSSGSYSGFDPVQHSPLFSKMPPVSDPLEIAHGNTGLVLIS</sequence>
<keyword evidence="2" id="KW-0936">Ethylene signaling pathway</keyword>
<evidence type="ECO:0000256" key="5">
    <source>
        <dbReference type="ARBA" id="ARBA00023163"/>
    </source>
</evidence>
<dbReference type="Pfam" id="PF00847">
    <property type="entry name" value="AP2"/>
    <property type="match status" value="1"/>
</dbReference>
<keyword evidence="4" id="KW-0238">DNA-binding</keyword>
<keyword evidence="5" id="KW-0804">Transcription</keyword>
<evidence type="ECO:0000256" key="2">
    <source>
        <dbReference type="ARBA" id="ARBA00022745"/>
    </source>
</evidence>
<proteinExistence type="predicted"/>
<keyword evidence="3" id="KW-0805">Transcription regulation</keyword>
<dbReference type="Gene3D" id="3.30.730.10">
    <property type="entry name" value="AP2/ERF domain"/>
    <property type="match status" value="1"/>
</dbReference>
<gene>
    <name evidence="9" type="ORF">Cgig2_000471</name>
</gene>
<keyword evidence="6" id="KW-0539">Nucleus</keyword>
<accession>A0A9Q1QCK1</accession>
<dbReference type="OrthoDB" id="780830at2759"/>
<dbReference type="PRINTS" id="PR00367">
    <property type="entry name" value="ETHRSPELEMNT"/>
</dbReference>
<evidence type="ECO:0000256" key="3">
    <source>
        <dbReference type="ARBA" id="ARBA00023015"/>
    </source>
</evidence>
<dbReference type="GO" id="GO:0005634">
    <property type="term" value="C:nucleus"/>
    <property type="evidence" value="ECO:0007669"/>
    <property type="project" value="UniProtKB-SubCell"/>
</dbReference>
<comment type="subcellular location">
    <subcellularLocation>
        <location evidence="1">Nucleus</location>
    </subcellularLocation>
</comment>
<comment type="caution">
    <text evidence="9">The sequence shown here is derived from an EMBL/GenBank/DDBJ whole genome shotgun (WGS) entry which is preliminary data.</text>
</comment>
<dbReference type="SUPFAM" id="SSF54171">
    <property type="entry name" value="DNA-binding domain"/>
    <property type="match status" value="1"/>
</dbReference>
<dbReference type="FunFam" id="3.30.730.10:FF:000001">
    <property type="entry name" value="Ethylene-responsive transcription factor 2"/>
    <property type="match status" value="1"/>
</dbReference>
<evidence type="ECO:0000256" key="6">
    <source>
        <dbReference type="ARBA" id="ARBA00023242"/>
    </source>
</evidence>
<dbReference type="InterPro" id="IPR001471">
    <property type="entry name" value="AP2/ERF_dom"/>
</dbReference>
<dbReference type="GO" id="GO:0003677">
    <property type="term" value="F:DNA binding"/>
    <property type="evidence" value="ECO:0007669"/>
    <property type="project" value="UniProtKB-KW"/>
</dbReference>
<feature type="region of interest" description="Disordered" evidence="7">
    <location>
        <begin position="1"/>
        <end position="46"/>
    </location>
</feature>
<keyword evidence="10" id="KW-1185">Reference proteome</keyword>
<evidence type="ECO:0000256" key="7">
    <source>
        <dbReference type="SAM" id="MobiDB-lite"/>
    </source>
</evidence>
<evidence type="ECO:0000256" key="4">
    <source>
        <dbReference type="ARBA" id="ARBA00023125"/>
    </source>
</evidence>
<evidence type="ECO:0000313" key="10">
    <source>
        <dbReference type="Proteomes" id="UP001153076"/>
    </source>
</evidence>
<dbReference type="Proteomes" id="UP001153076">
    <property type="component" value="Unassembled WGS sequence"/>
</dbReference>
<protein>
    <recommendedName>
        <fullName evidence="8">AP2/ERF domain-containing protein</fullName>
    </recommendedName>
</protein>
<organism evidence="9 10">
    <name type="scientific">Carnegiea gigantea</name>
    <dbReference type="NCBI Taxonomy" id="171969"/>
    <lineage>
        <taxon>Eukaryota</taxon>
        <taxon>Viridiplantae</taxon>
        <taxon>Streptophyta</taxon>
        <taxon>Embryophyta</taxon>
        <taxon>Tracheophyta</taxon>
        <taxon>Spermatophyta</taxon>
        <taxon>Magnoliopsida</taxon>
        <taxon>eudicotyledons</taxon>
        <taxon>Gunneridae</taxon>
        <taxon>Pentapetalae</taxon>
        <taxon>Caryophyllales</taxon>
        <taxon>Cactineae</taxon>
        <taxon>Cactaceae</taxon>
        <taxon>Cactoideae</taxon>
        <taxon>Echinocereeae</taxon>
        <taxon>Carnegiea</taxon>
    </lineage>
</organism>
<feature type="compositionally biased region" description="Low complexity" evidence="7">
    <location>
        <begin position="7"/>
        <end position="20"/>
    </location>
</feature>
<dbReference type="AlphaFoldDB" id="A0A9Q1QCK1"/>
<evidence type="ECO:0000259" key="8">
    <source>
        <dbReference type="PROSITE" id="PS51032"/>
    </source>
</evidence>